<evidence type="ECO:0000256" key="1">
    <source>
        <dbReference type="SAM" id="MobiDB-lite"/>
    </source>
</evidence>
<accession>A0A0E1VR69</accession>
<reference evidence="2" key="1">
    <citation type="submission" date="2009-05" db="EMBL/GenBank/DDBJ databases">
        <authorList>
            <person name="Harkins D.M."/>
            <person name="DeShazer D."/>
            <person name="Woods D.E."/>
            <person name="Brinkac L.M."/>
            <person name="Brown K.A."/>
            <person name="Hung G.C."/>
            <person name="Tuanyok A."/>
            <person name="Zhang B."/>
            <person name="Nierman W.C."/>
        </authorList>
    </citation>
    <scope>NUCLEOTIDE SEQUENCE [LARGE SCALE GENOMIC DNA]</scope>
    <source>
        <strain evidence="2">1710a</strain>
    </source>
</reference>
<protein>
    <submittedName>
        <fullName evidence="2">Putative transposase for insertion sequence</fullName>
    </submittedName>
</protein>
<dbReference type="AlphaFoldDB" id="A0A0E1VR69"/>
<evidence type="ECO:0000313" key="2">
    <source>
        <dbReference type="EMBL" id="EET03323.1"/>
    </source>
</evidence>
<feature type="region of interest" description="Disordered" evidence="1">
    <location>
        <begin position="61"/>
        <end position="85"/>
    </location>
</feature>
<proteinExistence type="predicted"/>
<dbReference type="EMBL" id="CM000833">
    <property type="protein sequence ID" value="EET03323.1"/>
    <property type="molecule type" value="Genomic_DNA"/>
</dbReference>
<name>A0A0E1VR69_BURPE</name>
<dbReference type="Proteomes" id="UP000001812">
    <property type="component" value="Chromosome II"/>
</dbReference>
<dbReference type="HOGENOM" id="CLU_2506394_0_0_4"/>
<sequence>MIKDVLRLKFDGSLSHDRIATSLGISKSVVTKHVGLAGAAGLDRASTCEMDEGERKRRLLGKPMGRRPTSSPITGASIRNCAAKA</sequence>
<organism evidence="2">
    <name type="scientific">Burkholderia pseudomallei 1710a</name>
    <dbReference type="NCBI Taxonomy" id="320371"/>
    <lineage>
        <taxon>Bacteria</taxon>
        <taxon>Pseudomonadati</taxon>
        <taxon>Pseudomonadota</taxon>
        <taxon>Betaproteobacteria</taxon>
        <taxon>Burkholderiales</taxon>
        <taxon>Burkholderiaceae</taxon>
        <taxon>Burkholderia</taxon>
        <taxon>pseudomallei group</taxon>
    </lineage>
</organism>
<gene>
    <name evidence="2" type="ORF">BURPS1710A_A2581</name>
</gene>